<evidence type="ECO:0000313" key="2">
    <source>
        <dbReference type="EMBL" id="KAI6651341.1"/>
    </source>
</evidence>
<accession>A0AAV7JSG9</accession>
<dbReference type="Proteomes" id="UP001165289">
    <property type="component" value="Unassembled WGS sequence"/>
</dbReference>
<gene>
    <name evidence="2" type="ORF">LOD99_5307</name>
</gene>
<dbReference type="Pfam" id="PF23554">
    <property type="entry name" value="TPR_DOCK"/>
    <property type="match status" value="1"/>
</dbReference>
<dbReference type="AlphaFoldDB" id="A0AAV7JSG9"/>
<organism evidence="2 3">
    <name type="scientific">Oopsacas minuta</name>
    <dbReference type="NCBI Taxonomy" id="111878"/>
    <lineage>
        <taxon>Eukaryota</taxon>
        <taxon>Metazoa</taxon>
        <taxon>Porifera</taxon>
        <taxon>Hexactinellida</taxon>
        <taxon>Hexasterophora</taxon>
        <taxon>Lyssacinosida</taxon>
        <taxon>Leucopsacidae</taxon>
        <taxon>Oopsacas</taxon>
    </lineage>
</organism>
<reference evidence="2 3" key="1">
    <citation type="journal article" date="2023" name="BMC Biol.">
        <title>The compact genome of the sponge Oopsacas minuta (Hexactinellida) is lacking key metazoan core genes.</title>
        <authorList>
            <person name="Santini S."/>
            <person name="Schenkelaars Q."/>
            <person name="Jourda C."/>
            <person name="Duchesne M."/>
            <person name="Belahbib H."/>
            <person name="Rocher C."/>
            <person name="Selva M."/>
            <person name="Riesgo A."/>
            <person name="Vervoort M."/>
            <person name="Leys S.P."/>
            <person name="Kodjabachian L."/>
            <person name="Le Bivic A."/>
            <person name="Borchiellini C."/>
            <person name="Claverie J.M."/>
            <person name="Renard E."/>
        </authorList>
    </citation>
    <scope>NUCLEOTIDE SEQUENCE [LARGE SCALE GENOMIC DNA]</scope>
    <source>
        <strain evidence="2">SPO-2</strain>
    </source>
</reference>
<proteinExistence type="predicted"/>
<evidence type="ECO:0000259" key="1">
    <source>
        <dbReference type="Pfam" id="PF23554"/>
    </source>
</evidence>
<name>A0AAV7JSG9_9METZ</name>
<keyword evidence="3" id="KW-1185">Reference proteome</keyword>
<feature type="domain" description="Dedicator of cytokinesis TPR repeats region" evidence="1">
    <location>
        <begin position="16"/>
        <end position="101"/>
    </location>
</feature>
<evidence type="ECO:0000313" key="3">
    <source>
        <dbReference type="Proteomes" id="UP001165289"/>
    </source>
</evidence>
<sequence length="109" mass="12633">MPTLALTLQNVKSREDSRIGVHLISSFIGLLDCIQDEQFSLYMSMENFPCAEDLENFMLNMFSVFSLLLDKNIYPIDWMIVQLRKDSIFLKKIFSISDALDLDVSLKLF</sequence>
<comment type="caution">
    <text evidence="2">The sequence shown here is derived from an EMBL/GenBank/DDBJ whole genome shotgun (WGS) entry which is preliminary data.</text>
</comment>
<dbReference type="InterPro" id="IPR056372">
    <property type="entry name" value="TPR_DOCK"/>
</dbReference>
<dbReference type="EMBL" id="JAKMXF010000305">
    <property type="protein sequence ID" value="KAI6651341.1"/>
    <property type="molecule type" value="Genomic_DNA"/>
</dbReference>
<protein>
    <submittedName>
        <fullName evidence="2">Dedicator of cytokinesis protein 2</fullName>
    </submittedName>
</protein>